<dbReference type="Pfam" id="PF02698">
    <property type="entry name" value="DUF218"/>
    <property type="match status" value="1"/>
</dbReference>
<evidence type="ECO:0000313" key="4">
    <source>
        <dbReference type="Proteomes" id="UP000075025"/>
    </source>
</evidence>
<sequence>MLLLAFAALLLVVFAVARARQRAQLREGTLLVAAVVFAALGVLQLLVSSDPDAARTTIFVVAVAVPVILLVLAVFLITNGITMLRLEGRSLANLLSLLAGVGLLVFPFLLLALLAWGGLGGFLAAAGVVLVAGYAAAAFVAFLVSSLLYAALPVPRQPRAIVILGSGLIDGDVPPLLRGRLDRAIAAWRRASRAGGEAPVLVPSGGQGPDEPRPEGEAMAEYLRDQGVPGHLIRPETRSLNTRENLEFSRAIVDDIGAPGPPLVVTSDYHVLRAGLLARRRLPGARVVGARTAAYFVPSAFLREYVALLDRQRGLHVMFALVFGATLVSVYAAIFLV</sequence>
<feature type="domain" description="DUF218" evidence="2">
    <location>
        <begin position="160"/>
        <end position="306"/>
    </location>
</feature>
<evidence type="ECO:0000313" key="3">
    <source>
        <dbReference type="EMBL" id="KTR93344.1"/>
    </source>
</evidence>
<feature type="transmembrane region" description="Helical" evidence="1">
    <location>
        <begin position="59"/>
        <end position="82"/>
    </location>
</feature>
<dbReference type="GO" id="GO:0005886">
    <property type="term" value="C:plasma membrane"/>
    <property type="evidence" value="ECO:0007669"/>
    <property type="project" value="TreeGrafter"/>
</dbReference>
<keyword evidence="1" id="KW-1133">Transmembrane helix</keyword>
<dbReference type="InterPro" id="IPR014729">
    <property type="entry name" value="Rossmann-like_a/b/a_fold"/>
</dbReference>
<dbReference type="GO" id="GO:0000270">
    <property type="term" value="P:peptidoglycan metabolic process"/>
    <property type="evidence" value="ECO:0007669"/>
    <property type="project" value="TreeGrafter"/>
</dbReference>
<accession>A0A147EVF1</accession>
<dbReference type="InterPro" id="IPR003848">
    <property type="entry name" value="DUF218"/>
</dbReference>
<dbReference type="PANTHER" id="PTHR30336:SF18">
    <property type="entry name" value="MEMBRANE PROTEIN"/>
    <property type="match status" value="1"/>
</dbReference>
<dbReference type="PANTHER" id="PTHR30336">
    <property type="entry name" value="INNER MEMBRANE PROTEIN, PROBABLE PERMEASE"/>
    <property type="match status" value="1"/>
</dbReference>
<dbReference type="CDD" id="cd06259">
    <property type="entry name" value="YdcF-like"/>
    <property type="match status" value="1"/>
</dbReference>
<evidence type="ECO:0000259" key="2">
    <source>
        <dbReference type="Pfam" id="PF02698"/>
    </source>
</evidence>
<reference evidence="3 4" key="1">
    <citation type="journal article" date="2016" name="Front. Microbiol.">
        <title>Genomic Resource of Rice Seed Associated Bacteria.</title>
        <authorList>
            <person name="Midha S."/>
            <person name="Bansal K."/>
            <person name="Sharma S."/>
            <person name="Kumar N."/>
            <person name="Patil P.P."/>
            <person name="Chaudhry V."/>
            <person name="Patil P.B."/>
        </authorList>
    </citation>
    <scope>NUCLEOTIDE SEQUENCE [LARGE SCALE GENOMIC DNA]</scope>
    <source>
        <strain evidence="3 4">NS220</strain>
    </source>
</reference>
<feature type="transmembrane region" description="Helical" evidence="1">
    <location>
        <begin position="29"/>
        <end position="47"/>
    </location>
</feature>
<dbReference type="PATRIC" id="fig|2033.6.peg.3866"/>
<organism evidence="3 4">
    <name type="scientific">Microbacterium testaceum</name>
    <name type="common">Aureobacterium testaceum</name>
    <name type="synonym">Brevibacterium testaceum</name>
    <dbReference type="NCBI Taxonomy" id="2033"/>
    <lineage>
        <taxon>Bacteria</taxon>
        <taxon>Bacillati</taxon>
        <taxon>Actinomycetota</taxon>
        <taxon>Actinomycetes</taxon>
        <taxon>Micrococcales</taxon>
        <taxon>Microbacteriaceae</taxon>
        <taxon>Microbacterium</taxon>
    </lineage>
</organism>
<keyword evidence="1" id="KW-0812">Transmembrane</keyword>
<dbReference type="InterPro" id="IPR051599">
    <property type="entry name" value="Cell_Envelope_Assoc"/>
</dbReference>
<dbReference type="Gene3D" id="3.40.50.620">
    <property type="entry name" value="HUPs"/>
    <property type="match status" value="1"/>
</dbReference>
<gene>
    <name evidence="3" type="ORF">NS220_12845</name>
</gene>
<evidence type="ECO:0000256" key="1">
    <source>
        <dbReference type="SAM" id="Phobius"/>
    </source>
</evidence>
<dbReference type="AlphaFoldDB" id="A0A147EVF1"/>
<feature type="transmembrane region" description="Helical" evidence="1">
    <location>
        <begin position="94"/>
        <end position="116"/>
    </location>
</feature>
<feature type="transmembrane region" description="Helical" evidence="1">
    <location>
        <begin position="315"/>
        <end position="336"/>
    </location>
</feature>
<dbReference type="RefSeq" id="WP_153004277.1">
    <property type="nucleotide sequence ID" value="NZ_LDRT01000087.1"/>
</dbReference>
<comment type="caution">
    <text evidence="3">The sequence shown here is derived from an EMBL/GenBank/DDBJ whole genome shotgun (WGS) entry which is preliminary data.</text>
</comment>
<feature type="transmembrane region" description="Helical" evidence="1">
    <location>
        <begin position="123"/>
        <end position="152"/>
    </location>
</feature>
<dbReference type="EMBL" id="LDRT01000087">
    <property type="protein sequence ID" value="KTR93344.1"/>
    <property type="molecule type" value="Genomic_DNA"/>
</dbReference>
<proteinExistence type="predicted"/>
<name>A0A147EVF1_MICTE</name>
<dbReference type="GO" id="GO:0043164">
    <property type="term" value="P:Gram-negative-bacterium-type cell wall biogenesis"/>
    <property type="evidence" value="ECO:0007669"/>
    <property type="project" value="TreeGrafter"/>
</dbReference>
<protein>
    <recommendedName>
        <fullName evidence="2">DUF218 domain-containing protein</fullName>
    </recommendedName>
</protein>
<dbReference type="Proteomes" id="UP000075025">
    <property type="component" value="Unassembled WGS sequence"/>
</dbReference>
<keyword evidence="1" id="KW-0472">Membrane</keyword>
<dbReference type="OrthoDB" id="9782395at2"/>